<reference evidence="2" key="1">
    <citation type="journal article" date="2014" name="Front. Microbiol.">
        <title>High frequency of phylogenetically diverse reductive dehalogenase-homologous genes in deep subseafloor sedimentary metagenomes.</title>
        <authorList>
            <person name="Kawai M."/>
            <person name="Futagami T."/>
            <person name="Toyoda A."/>
            <person name="Takaki Y."/>
            <person name="Nishi S."/>
            <person name="Hori S."/>
            <person name="Arai W."/>
            <person name="Tsubouchi T."/>
            <person name="Morono Y."/>
            <person name="Uchiyama I."/>
            <person name="Ito T."/>
            <person name="Fujiyama A."/>
            <person name="Inagaki F."/>
            <person name="Takami H."/>
        </authorList>
    </citation>
    <scope>NUCLEOTIDE SEQUENCE</scope>
    <source>
        <strain evidence="2">Expedition CK06-06</strain>
    </source>
</reference>
<comment type="caution">
    <text evidence="2">The sequence shown here is derived from an EMBL/GenBank/DDBJ whole genome shotgun (WGS) entry which is preliminary data.</text>
</comment>
<feature type="region of interest" description="Disordered" evidence="1">
    <location>
        <begin position="16"/>
        <end position="36"/>
    </location>
</feature>
<organism evidence="2">
    <name type="scientific">marine sediment metagenome</name>
    <dbReference type="NCBI Taxonomy" id="412755"/>
    <lineage>
        <taxon>unclassified sequences</taxon>
        <taxon>metagenomes</taxon>
        <taxon>ecological metagenomes</taxon>
    </lineage>
</organism>
<feature type="non-terminal residue" evidence="2">
    <location>
        <position position="1"/>
    </location>
</feature>
<evidence type="ECO:0000313" key="2">
    <source>
        <dbReference type="EMBL" id="GAI06758.1"/>
    </source>
</evidence>
<dbReference type="EMBL" id="BARV01012691">
    <property type="protein sequence ID" value="GAI06758.1"/>
    <property type="molecule type" value="Genomic_DNA"/>
</dbReference>
<gene>
    <name evidence="2" type="ORF">S06H3_23370</name>
</gene>
<accession>X1KJ92</accession>
<proteinExistence type="predicted"/>
<feature type="compositionally biased region" description="Low complexity" evidence="1">
    <location>
        <begin position="16"/>
        <end position="28"/>
    </location>
</feature>
<evidence type="ECO:0000256" key="1">
    <source>
        <dbReference type="SAM" id="MobiDB-lite"/>
    </source>
</evidence>
<sequence length="36" mass="3548">SGGAIYASRDMKVDLATGTGADPADTAGSTQTNAYL</sequence>
<dbReference type="AlphaFoldDB" id="X1KJ92"/>
<protein>
    <submittedName>
        <fullName evidence="2">Uncharacterized protein</fullName>
    </submittedName>
</protein>
<name>X1KJ92_9ZZZZ</name>